<feature type="region of interest" description="Disordered" evidence="9">
    <location>
        <begin position="1188"/>
        <end position="1217"/>
    </location>
</feature>
<dbReference type="PROSITE" id="PS50280">
    <property type="entry name" value="SET"/>
    <property type="match status" value="1"/>
</dbReference>
<keyword evidence="8" id="KW-0539">Nucleus</keyword>
<dbReference type="CDD" id="cd10524">
    <property type="entry name" value="SET_Suv4-20-like"/>
    <property type="match status" value="1"/>
</dbReference>
<accession>A0A2R6NYJ2</accession>
<dbReference type="InterPro" id="IPR046341">
    <property type="entry name" value="SET_dom_sf"/>
</dbReference>
<dbReference type="OrthoDB" id="6627536at2759"/>
<feature type="compositionally biased region" description="Pro residues" evidence="9">
    <location>
        <begin position="1197"/>
        <end position="1210"/>
    </location>
</feature>
<name>A0A2R6NYJ2_9APHY</name>
<evidence type="ECO:0000259" key="10">
    <source>
        <dbReference type="PROSITE" id="PS50280"/>
    </source>
</evidence>
<feature type="region of interest" description="Disordered" evidence="9">
    <location>
        <begin position="912"/>
        <end position="1013"/>
    </location>
</feature>
<evidence type="ECO:0000256" key="6">
    <source>
        <dbReference type="ARBA" id="ARBA00022691"/>
    </source>
</evidence>
<feature type="compositionally biased region" description="Polar residues" evidence="9">
    <location>
        <begin position="342"/>
        <end position="372"/>
    </location>
</feature>
<feature type="compositionally biased region" description="Basic and acidic residues" evidence="9">
    <location>
        <begin position="287"/>
        <end position="307"/>
    </location>
</feature>
<dbReference type="InterPro" id="IPR001214">
    <property type="entry name" value="SET_dom"/>
</dbReference>
<evidence type="ECO:0000256" key="7">
    <source>
        <dbReference type="ARBA" id="ARBA00022853"/>
    </source>
</evidence>
<gene>
    <name evidence="11" type="ORF">PHLCEN_2v6913</name>
</gene>
<evidence type="ECO:0000313" key="11">
    <source>
        <dbReference type="EMBL" id="PSR79612.1"/>
    </source>
</evidence>
<dbReference type="AlphaFoldDB" id="A0A2R6NYJ2"/>
<dbReference type="SUPFAM" id="SSF82199">
    <property type="entry name" value="SET domain"/>
    <property type="match status" value="1"/>
</dbReference>
<feature type="region of interest" description="Disordered" evidence="9">
    <location>
        <begin position="671"/>
        <end position="736"/>
    </location>
</feature>
<feature type="compositionally biased region" description="Polar residues" evidence="9">
    <location>
        <begin position="1249"/>
        <end position="1268"/>
    </location>
</feature>
<feature type="compositionally biased region" description="Basic and acidic residues" evidence="9">
    <location>
        <begin position="912"/>
        <end position="932"/>
    </location>
</feature>
<dbReference type="Proteomes" id="UP000186601">
    <property type="component" value="Unassembled WGS sequence"/>
</dbReference>
<dbReference type="InterPro" id="IPR041938">
    <property type="entry name" value="Hist-Lys_N-MTase_N"/>
</dbReference>
<comment type="caution">
    <text evidence="11">The sequence shown here is derived from an EMBL/GenBank/DDBJ whole genome shotgun (WGS) entry which is preliminary data.</text>
</comment>
<keyword evidence="12" id="KW-1185">Reference proteome</keyword>
<evidence type="ECO:0000256" key="9">
    <source>
        <dbReference type="SAM" id="MobiDB-lite"/>
    </source>
</evidence>
<reference evidence="11 12" key="1">
    <citation type="submission" date="2018-02" db="EMBL/GenBank/DDBJ databases">
        <title>Genome sequence of the basidiomycete white-rot fungus Phlebia centrifuga.</title>
        <authorList>
            <person name="Granchi Z."/>
            <person name="Peng M."/>
            <person name="de Vries R.P."/>
            <person name="Hilden K."/>
            <person name="Makela M.R."/>
            <person name="Grigoriev I."/>
            <person name="Riley R."/>
        </authorList>
    </citation>
    <scope>NUCLEOTIDE SEQUENCE [LARGE SCALE GENOMIC DNA]</scope>
    <source>
        <strain evidence="11 12">FBCC195</strain>
    </source>
</reference>
<dbReference type="GO" id="GO:0005694">
    <property type="term" value="C:chromosome"/>
    <property type="evidence" value="ECO:0007669"/>
    <property type="project" value="UniProtKB-SubCell"/>
</dbReference>
<dbReference type="PANTHER" id="PTHR12977">
    <property type="entry name" value="SUPPRESSOR OF VARIEGATION 4-20-RELATED"/>
    <property type="match status" value="1"/>
</dbReference>
<feature type="region of interest" description="Disordered" evidence="9">
    <location>
        <begin position="786"/>
        <end position="805"/>
    </location>
</feature>
<dbReference type="GO" id="GO:0032259">
    <property type="term" value="P:methylation"/>
    <property type="evidence" value="ECO:0007669"/>
    <property type="project" value="UniProtKB-KW"/>
</dbReference>
<feature type="compositionally biased region" description="Basic and acidic residues" evidence="9">
    <location>
        <begin position="519"/>
        <end position="532"/>
    </location>
</feature>
<keyword evidence="7" id="KW-0156">Chromatin regulator</keyword>
<organism evidence="11 12">
    <name type="scientific">Hermanssonia centrifuga</name>
    <dbReference type="NCBI Taxonomy" id="98765"/>
    <lineage>
        <taxon>Eukaryota</taxon>
        <taxon>Fungi</taxon>
        <taxon>Dikarya</taxon>
        <taxon>Basidiomycota</taxon>
        <taxon>Agaricomycotina</taxon>
        <taxon>Agaricomycetes</taxon>
        <taxon>Polyporales</taxon>
        <taxon>Meruliaceae</taxon>
        <taxon>Hermanssonia</taxon>
    </lineage>
</organism>
<dbReference type="GO" id="GO:0042799">
    <property type="term" value="F:histone H4K20 methyltransferase activity"/>
    <property type="evidence" value="ECO:0007669"/>
    <property type="project" value="TreeGrafter"/>
</dbReference>
<feature type="region of interest" description="Disordered" evidence="9">
    <location>
        <begin position="1066"/>
        <end position="1094"/>
    </location>
</feature>
<evidence type="ECO:0000256" key="8">
    <source>
        <dbReference type="ARBA" id="ARBA00023242"/>
    </source>
</evidence>
<comment type="subcellular location">
    <subcellularLocation>
        <location evidence="2">Chromosome</location>
    </subcellularLocation>
    <subcellularLocation>
        <location evidence="1">Nucleus</location>
    </subcellularLocation>
</comment>
<evidence type="ECO:0000313" key="12">
    <source>
        <dbReference type="Proteomes" id="UP000186601"/>
    </source>
</evidence>
<feature type="region of interest" description="Disordered" evidence="9">
    <location>
        <begin position="280"/>
        <end position="555"/>
    </location>
</feature>
<protein>
    <recommendedName>
        <fullName evidence="10">SET domain-containing protein</fullName>
    </recommendedName>
</protein>
<keyword evidence="6" id="KW-0949">S-adenosyl-L-methionine</keyword>
<dbReference type="Pfam" id="PF00856">
    <property type="entry name" value="SET"/>
    <property type="match status" value="1"/>
</dbReference>
<evidence type="ECO:0000256" key="4">
    <source>
        <dbReference type="ARBA" id="ARBA00022603"/>
    </source>
</evidence>
<evidence type="ECO:0000256" key="1">
    <source>
        <dbReference type="ARBA" id="ARBA00004123"/>
    </source>
</evidence>
<feature type="region of interest" description="Disordered" evidence="9">
    <location>
        <begin position="1243"/>
        <end position="1268"/>
    </location>
</feature>
<dbReference type="Gene3D" id="2.170.270.10">
    <property type="entry name" value="SET domain"/>
    <property type="match status" value="1"/>
</dbReference>
<dbReference type="STRING" id="98765.A0A2R6NYJ2"/>
<dbReference type="SMART" id="SM00317">
    <property type="entry name" value="SET"/>
    <property type="match status" value="1"/>
</dbReference>
<keyword evidence="4" id="KW-0489">Methyltransferase</keyword>
<feature type="domain" description="SET" evidence="10">
    <location>
        <begin position="132"/>
        <end position="257"/>
    </location>
</feature>
<sequence>MAPATAKAGPSSQKGAWRPTKIMNMRDLSRDDDFLSHLLVEKLGTGDVPLVVHKMDPTRRLPKSNADELLQIVRRMVSAKGSPLVAIRQAVDDILRLTAVRYYLTSSYYDPKQINAFATHASRYFELYLPGGSIEIAHTSRYSHRTGKSELCILATRPMCPGTVITELKGSMADLSEEEDKELKRTDEGNADGVGIRRDFSVIHSKQLKKNHLFLGPARFVNHDCDHNVELFREGRYITFRVIKMIGVGDEVTAHYGEGYFGRKNRHCLCATCEKHGRGGYGPQGSDDEHSDSGGSVHDAESDHGDLADSSASESESDNDTVDVNERRTRRGVYAVIPKGEGSSQTEVELQAETASDLSLPASHSSAISPLTNGHGLPTPEPEANLRGRGVSKGKGREIASPPTSAAKTTHSRSSTAVPFKSVISTRAQKAREASRDASVSTSRGRRLDTGASALGRSISAARQLVTPPLTSDSTAPSAANSVRSSSRIRSALNTSSRLTTPTPAKDKGKGRATASVSDPHDLEKDEPETRHLRPRHSIPMFGQHGTYAKKPVDAPRGLDGKPLPTCMTCRNVLPVISVDSEVVWGLSIGRTGKRGRPKKNLEMECPRCIRHSAIYARKWPERIPGDGSLAFVPALREITASISSDVHRVKRVNQGTLSSLNDASKTTTTAVAKKSHKRTLVVEQAEQPQPKKKQKIDIDHSRSHPVPKNKVGMSAKAKKILNVSPDGRRSGRARVPSLKLRESEPPAALKLRMSSRTGVPTSPSLPILNDESLDQAPCPAIPATPTTPIASPTSPTSSEAKTPKSLAVLTQPRDANGRFGKKASTNGRFMRKHFSVGGKRYMKGAKVLKMRKLTRMPKTEAEDHNPFRDGFFLSEEAAYNDRLPLEGDHSDSSELSEVEFGEEALEDIILKRPHDIEEGEDSPSKRARQADSEDELDYVSPTTSPKYTMGKGSLLRPNPISFARRKWAPAEDEDEDEEIRGHASRSVRSSTAEDTDPPVTPNDYADVDDAIDESAKMEVVDDCGALEEPELLEAELGPVAPVSVARLAVSTRVARLTVQPSPMNLARRRWAPPPPRFRDSENNKSGFRPSAPQPLAPALDVIVKVTKDSSLDSPAKELLGNLEWPSDSEASELYSDDLYSDEDCSDDEEYYRLDSIAFRLARGVSPAGFESAAGSENSVERLVNLESRSTTTETTLPPPRPLHSTPPPSSTIIPLEKSPGYAWKRTVLMPTDSVVLRKPTIFPPPVTTSPTHLVNAGWDSQSSDVDI</sequence>
<keyword evidence="3" id="KW-0158">Chromosome</keyword>
<evidence type="ECO:0000256" key="3">
    <source>
        <dbReference type="ARBA" id="ARBA00022454"/>
    </source>
</evidence>
<evidence type="ECO:0000256" key="5">
    <source>
        <dbReference type="ARBA" id="ARBA00022679"/>
    </source>
</evidence>
<feature type="compositionally biased region" description="Polar residues" evidence="9">
    <location>
        <begin position="402"/>
        <end position="428"/>
    </location>
</feature>
<proteinExistence type="predicted"/>
<feature type="compositionally biased region" description="Polar residues" evidence="9">
    <location>
        <begin position="469"/>
        <end position="503"/>
    </location>
</feature>
<evidence type="ECO:0000256" key="2">
    <source>
        <dbReference type="ARBA" id="ARBA00004286"/>
    </source>
</evidence>
<dbReference type="PANTHER" id="PTHR12977:SF4">
    <property type="entry name" value="HISTONE-LYSINE N-METHYLTRANSFERASE KMT5B"/>
    <property type="match status" value="1"/>
</dbReference>
<dbReference type="InterPro" id="IPR039977">
    <property type="entry name" value="Suv4-20/Set9"/>
</dbReference>
<dbReference type="GO" id="GO:0005634">
    <property type="term" value="C:nucleus"/>
    <property type="evidence" value="ECO:0007669"/>
    <property type="project" value="UniProtKB-SubCell"/>
</dbReference>
<keyword evidence="5" id="KW-0808">Transferase</keyword>
<dbReference type="Gene3D" id="1.10.10.1700">
    <property type="entry name" value="Histone-lysine N-methyltransferase"/>
    <property type="match status" value="1"/>
</dbReference>
<dbReference type="EMBL" id="MLYV02000690">
    <property type="protein sequence ID" value="PSR79612.1"/>
    <property type="molecule type" value="Genomic_DNA"/>
</dbReference>